<dbReference type="Gene3D" id="3.40.50.1240">
    <property type="entry name" value="Phosphoglycerate mutase-like"/>
    <property type="match status" value="1"/>
</dbReference>
<evidence type="ECO:0000259" key="3">
    <source>
        <dbReference type="Pfam" id="PF01591"/>
    </source>
</evidence>
<dbReference type="PANTHER" id="PTHR10606:SF39">
    <property type="entry name" value="6-PHOSPHOFRUCTO-2-KINASE_FRUCTOSE-2,6-BISPHOSPHATASE YLR345W-RELATED"/>
    <property type="match status" value="1"/>
</dbReference>
<dbReference type="GO" id="GO:0006003">
    <property type="term" value="P:fructose 2,6-bisphosphate metabolic process"/>
    <property type="evidence" value="ECO:0007669"/>
    <property type="project" value="InterPro"/>
</dbReference>
<dbReference type="AlphaFoldDB" id="A0A2N1JC81"/>
<dbReference type="PRINTS" id="PR00991">
    <property type="entry name" value="6PFRUCTKNASE"/>
</dbReference>
<reference evidence="4 5" key="1">
    <citation type="submission" date="2017-10" db="EMBL/GenBank/DDBJ databases">
        <title>A novel species of cold-tolerant Malassezia isolated from bats.</title>
        <authorList>
            <person name="Lorch J.M."/>
            <person name="Palmer J.M."/>
            <person name="Vanderwolf K.J."/>
            <person name="Schmidt K.Z."/>
            <person name="Verant M.L."/>
            <person name="Weller T.J."/>
            <person name="Blehert D.S."/>
        </authorList>
    </citation>
    <scope>NUCLEOTIDE SEQUENCE [LARGE SCALE GENOMIC DNA]</scope>
    <source>
        <strain evidence="4 5">NWHC:44797-103</strain>
    </source>
</reference>
<dbReference type="OrthoDB" id="267323at2759"/>
<dbReference type="Proteomes" id="UP000232875">
    <property type="component" value="Unassembled WGS sequence"/>
</dbReference>
<dbReference type="InterPro" id="IPR027417">
    <property type="entry name" value="P-loop_NTPase"/>
</dbReference>
<evidence type="ECO:0000313" key="4">
    <source>
        <dbReference type="EMBL" id="PKI84170.1"/>
    </source>
</evidence>
<dbReference type="EMBL" id="KZ454990">
    <property type="protein sequence ID" value="PKI84170.1"/>
    <property type="molecule type" value="Genomic_DNA"/>
</dbReference>
<dbReference type="GO" id="GO:0005524">
    <property type="term" value="F:ATP binding"/>
    <property type="evidence" value="ECO:0007669"/>
    <property type="project" value="UniProtKB-KW"/>
</dbReference>
<gene>
    <name evidence="4" type="ORF">MVES_001944</name>
</gene>
<dbReference type="Pfam" id="PF01591">
    <property type="entry name" value="6PF2K"/>
    <property type="match status" value="1"/>
</dbReference>
<protein>
    <recommendedName>
        <fullName evidence="3">6-phosphofructo-2-kinase domain-containing protein</fullName>
    </recommendedName>
</protein>
<dbReference type="InterPro" id="IPR013078">
    <property type="entry name" value="His_Pase_superF_clade-1"/>
</dbReference>
<dbReference type="PIRSF" id="PIRSF000709">
    <property type="entry name" value="6PFK_2-Ptase"/>
    <property type="match status" value="1"/>
</dbReference>
<dbReference type="GO" id="GO:0004331">
    <property type="term" value="F:fructose-2,6-bisphosphate 2-phosphatase activity"/>
    <property type="evidence" value="ECO:0007669"/>
    <property type="project" value="TreeGrafter"/>
</dbReference>
<keyword evidence="1" id="KW-0547">Nucleotide-binding</keyword>
<evidence type="ECO:0000313" key="5">
    <source>
        <dbReference type="Proteomes" id="UP000232875"/>
    </source>
</evidence>
<dbReference type="InterPro" id="IPR003094">
    <property type="entry name" value="6Pfruct_kin"/>
</dbReference>
<dbReference type="PANTHER" id="PTHR10606">
    <property type="entry name" value="6-PHOSPHOFRUCTO-2-KINASE/FRUCTOSE-2,6-BISPHOSPHATASE"/>
    <property type="match status" value="1"/>
</dbReference>
<dbReference type="GO" id="GO:0003873">
    <property type="term" value="F:6-phosphofructo-2-kinase activity"/>
    <property type="evidence" value="ECO:0007669"/>
    <property type="project" value="InterPro"/>
</dbReference>
<dbReference type="SUPFAM" id="SSF53254">
    <property type="entry name" value="Phosphoglycerate mutase-like"/>
    <property type="match status" value="1"/>
</dbReference>
<dbReference type="SUPFAM" id="SSF52540">
    <property type="entry name" value="P-loop containing nucleoside triphosphate hydrolases"/>
    <property type="match status" value="1"/>
</dbReference>
<dbReference type="GO" id="GO:0005829">
    <property type="term" value="C:cytosol"/>
    <property type="evidence" value="ECO:0007669"/>
    <property type="project" value="TreeGrafter"/>
</dbReference>
<dbReference type="Pfam" id="PF00300">
    <property type="entry name" value="His_Phos_1"/>
    <property type="match status" value="1"/>
</dbReference>
<feature type="domain" description="6-phosphofructo-2-kinase" evidence="3">
    <location>
        <begin position="11"/>
        <end position="226"/>
    </location>
</feature>
<proteinExistence type="predicted"/>
<organism evidence="4 5">
    <name type="scientific">Malassezia vespertilionis</name>
    <dbReference type="NCBI Taxonomy" id="2020962"/>
    <lineage>
        <taxon>Eukaryota</taxon>
        <taxon>Fungi</taxon>
        <taxon>Dikarya</taxon>
        <taxon>Basidiomycota</taxon>
        <taxon>Ustilaginomycotina</taxon>
        <taxon>Malasseziomycetes</taxon>
        <taxon>Malasseziales</taxon>
        <taxon>Malasseziaceae</taxon>
        <taxon>Malassezia</taxon>
    </lineage>
</organism>
<keyword evidence="2" id="KW-0067">ATP-binding</keyword>
<dbReference type="InterPro" id="IPR029033">
    <property type="entry name" value="His_PPase_superfam"/>
</dbReference>
<dbReference type="Gene3D" id="3.40.50.300">
    <property type="entry name" value="P-loop containing nucleotide triphosphate hydrolases"/>
    <property type="match status" value="1"/>
</dbReference>
<dbReference type="GO" id="GO:0006000">
    <property type="term" value="P:fructose metabolic process"/>
    <property type="evidence" value="ECO:0007669"/>
    <property type="project" value="InterPro"/>
</dbReference>
<dbReference type="STRING" id="2020962.A0A2N1JC81"/>
<keyword evidence="5" id="KW-1185">Reference proteome</keyword>
<evidence type="ECO:0000256" key="1">
    <source>
        <dbReference type="ARBA" id="ARBA00022741"/>
    </source>
</evidence>
<name>A0A2N1JC81_9BASI</name>
<dbReference type="InterPro" id="IPR013079">
    <property type="entry name" value="6Phosfructo_kin"/>
</dbReference>
<evidence type="ECO:0000256" key="2">
    <source>
        <dbReference type="ARBA" id="ARBA00022840"/>
    </source>
</evidence>
<dbReference type="SMART" id="SM00855">
    <property type="entry name" value="PGAM"/>
    <property type="match status" value="1"/>
</dbReference>
<sequence length="507" mass="58160">MAAPLYTTQSGRLWHAGRILVATVGLPARGKTYLAHAIMRYIAWLGVKCKVFNLASVRREMTGEMRGKLDGHLGAGSNDPRAAVLRAEVQEEAERQIEAFFEGGGQVAIYDASNSNSKSREEIRQRFMLLQVQIMFIECMCDDQAMVNRNIRFIYQFSPDYAGWVWEDVQRNFEARILQNELCYEPIENATFPHIQLLNFGERIVVNNNAGYLQNRLVFFLMNVHNRERKIYFARAGEALIEHSYKADAELSSLGLDYANALATFVSNLHEHTLDMTEEKAHISQRHTVSWLHGVKKQSLEHEEKEEKRGLEVWCSTRKRSVLTAEPFRKLGYKVLEHTRLAEMNPGVVDGLSQAEILHRFPGSVEQREKDPYSFRFPRAESYHDLAIRLEPIIFELERTRDDMLIIGQSSVLRCLIAYLQGNKPSQIPFIQVREGDLVEIQPQPFGVSSRVFSFWDPKKKRVERDIEFATRTAFAMAREESSGKDVDIDQVLKDVKEFALRSGPAA</sequence>
<accession>A0A2N1JC81</accession>